<evidence type="ECO:0000256" key="2">
    <source>
        <dbReference type="SAM" id="MobiDB-lite"/>
    </source>
</evidence>
<feature type="compositionally biased region" description="Basic and acidic residues" evidence="2">
    <location>
        <begin position="169"/>
        <end position="179"/>
    </location>
</feature>
<feature type="domain" description="Solute-binding protein family 3/N-terminal" evidence="4">
    <location>
        <begin position="40"/>
        <end position="130"/>
    </location>
</feature>
<dbReference type="InterPro" id="IPR001638">
    <property type="entry name" value="Solute-binding_3/MltF_N"/>
</dbReference>
<proteinExistence type="predicted"/>
<evidence type="ECO:0000313" key="5">
    <source>
        <dbReference type="EMBL" id="KGO31745.1"/>
    </source>
</evidence>
<accession>A0ABR4XQT7</accession>
<evidence type="ECO:0000259" key="4">
    <source>
        <dbReference type="Pfam" id="PF00497"/>
    </source>
</evidence>
<evidence type="ECO:0000313" key="6">
    <source>
        <dbReference type="Proteomes" id="UP000030023"/>
    </source>
</evidence>
<keyword evidence="6" id="KW-1185">Reference proteome</keyword>
<keyword evidence="1 3" id="KW-0732">Signal</keyword>
<name>A0ABR4XQT7_9LACO</name>
<evidence type="ECO:0000256" key="3">
    <source>
        <dbReference type="SAM" id="SignalP"/>
    </source>
</evidence>
<dbReference type="Gene3D" id="3.40.190.10">
    <property type="entry name" value="Periplasmic binding protein-like II"/>
    <property type="match status" value="1"/>
</dbReference>
<dbReference type="SUPFAM" id="SSF53850">
    <property type="entry name" value="Periplasmic binding protein-like II"/>
    <property type="match status" value="1"/>
</dbReference>
<feature type="compositionally biased region" description="Basic residues" evidence="2">
    <location>
        <begin position="145"/>
        <end position="154"/>
    </location>
</feature>
<dbReference type="Proteomes" id="UP000030023">
    <property type="component" value="Unassembled WGS sequence"/>
</dbReference>
<feature type="region of interest" description="Disordered" evidence="2">
    <location>
        <begin position="142"/>
        <end position="179"/>
    </location>
</feature>
<feature type="chain" id="PRO_5047326344" description="Solute-binding protein family 3/N-terminal domain-containing protein" evidence="3">
    <location>
        <begin position="23"/>
        <end position="179"/>
    </location>
</feature>
<comment type="caution">
    <text evidence="5">The sequence shown here is derived from an EMBL/GenBank/DDBJ whole genome shotgun (WGS) entry which is preliminary data.</text>
</comment>
<feature type="signal peptide" evidence="3">
    <location>
        <begin position="1"/>
        <end position="22"/>
    </location>
</feature>
<gene>
    <name evidence="5" type="ORF">Q757_05325</name>
</gene>
<dbReference type="EMBL" id="AXCV01000226">
    <property type="protein sequence ID" value="KGO31745.1"/>
    <property type="molecule type" value="Genomic_DNA"/>
</dbReference>
<evidence type="ECO:0000256" key="1">
    <source>
        <dbReference type="ARBA" id="ARBA00022729"/>
    </source>
</evidence>
<dbReference type="PANTHER" id="PTHR35936">
    <property type="entry name" value="MEMBRANE-BOUND LYTIC MUREIN TRANSGLYCOSYLASE F"/>
    <property type="match status" value="1"/>
</dbReference>
<reference evidence="5 6" key="1">
    <citation type="journal article" date="2014" name="Antonie Van Leeuwenhoek">
        <title>Oenococcus alcoholitolerans sp. nov., a lactic acid bacteria isolated from cachaca and ethanol fermentation processes.</title>
        <authorList>
            <person name="Badotti F."/>
            <person name="Moreira A.P."/>
            <person name="Tonon L.A."/>
            <person name="de Lucena B.T."/>
            <person name="Gomes Fde C."/>
            <person name="Kruger R."/>
            <person name="Thompson C.C."/>
            <person name="de Morais M.A.Jr."/>
            <person name="Rosa C.A."/>
            <person name="Thompson F.L."/>
        </authorList>
    </citation>
    <scope>NUCLEOTIDE SEQUENCE [LARGE SCALE GENOMIC DNA]</scope>
    <source>
        <strain evidence="5 6">UFRJ-M7.2.18</strain>
    </source>
</reference>
<organism evidence="5 6">
    <name type="scientific">Oenococcus alcoholitolerans</name>
    <dbReference type="NCBI Taxonomy" id="931074"/>
    <lineage>
        <taxon>Bacteria</taxon>
        <taxon>Bacillati</taxon>
        <taxon>Bacillota</taxon>
        <taxon>Bacilli</taxon>
        <taxon>Lactobacillales</taxon>
        <taxon>Lactobacillaceae</taxon>
        <taxon>Oenococcus</taxon>
    </lineage>
</organism>
<protein>
    <recommendedName>
        <fullName evidence="4">Solute-binding protein family 3/N-terminal domain-containing protein</fullName>
    </recommendedName>
</protein>
<dbReference type="Pfam" id="PF00497">
    <property type="entry name" value="SBP_bac_3"/>
    <property type="match status" value="1"/>
</dbReference>
<sequence length="179" mass="19908">MLLITIVMTTLFLSMIQPTAQAKTQNPDQIYSKIKKRGYLIVGLSADYAPMEFHSTINGQDKIIGSDISLAQKAAKDMGVRLEIKEMNFDNLIGALTTGKIDLSITGMVDTPEREKIVDFHIPIITNRQSCSLGGLTKVNSKNSRFCRSKGRRPKTNDPRKSGKRPINRGKDRISLKAD</sequence>
<dbReference type="PANTHER" id="PTHR35936:SF17">
    <property type="entry name" value="ARGININE-BINDING EXTRACELLULAR PROTEIN ARTP"/>
    <property type="match status" value="1"/>
</dbReference>